<keyword evidence="4" id="KW-1185">Reference proteome</keyword>
<dbReference type="Gene3D" id="3.90.180.10">
    <property type="entry name" value="Medium-chain alcohol dehydrogenases, catalytic domain"/>
    <property type="match status" value="1"/>
</dbReference>
<name>A0A507C6J9_9FUNG</name>
<organism evidence="3 4">
    <name type="scientific">Synchytrium microbalum</name>
    <dbReference type="NCBI Taxonomy" id="1806994"/>
    <lineage>
        <taxon>Eukaryota</taxon>
        <taxon>Fungi</taxon>
        <taxon>Fungi incertae sedis</taxon>
        <taxon>Chytridiomycota</taxon>
        <taxon>Chytridiomycota incertae sedis</taxon>
        <taxon>Chytridiomycetes</taxon>
        <taxon>Synchytriales</taxon>
        <taxon>Synchytriaceae</taxon>
        <taxon>Synchytrium</taxon>
    </lineage>
</organism>
<dbReference type="CDD" id="cd08241">
    <property type="entry name" value="QOR1"/>
    <property type="match status" value="1"/>
</dbReference>
<proteinExistence type="predicted"/>
<evidence type="ECO:0000259" key="2">
    <source>
        <dbReference type="SMART" id="SM00829"/>
    </source>
</evidence>
<dbReference type="EMBL" id="QEAO01000023">
    <property type="protein sequence ID" value="TPX33105.1"/>
    <property type="molecule type" value="Genomic_DNA"/>
</dbReference>
<dbReference type="SUPFAM" id="SSF50129">
    <property type="entry name" value="GroES-like"/>
    <property type="match status" value="1"/>
</dbReference>
<dbReference type="GeneID" id="42005135"/>
<dbReference type="InterPro" id="IPR036291">
    <property type="entry name" value="NAD(P)-bd_dom_sf"/>
</dbReference>
<dbReference type="Pfam" id="PF08240">
    <property type="entry name" value="ADH_N"/>
    <property type="match status" value="1"/>
</dbReference>
<evidence type="ECO:0000256" key="1">
    <source>
        <dbReference type="SAM" id="MobiDB-lite"/>
    </source>
</evidence>
<dbReference type="SUPFAM" id="SSF51735">
    <property type="entry name" value="NAD(P)-binding Rossmann-fold domains"/>
    <property type="match status" value="1"/>
</dbReference>
<dbReference type="Pfam" id="PF00107">
    <property type="entry name" value="ADH_zinc_N"/>
    <property type="match status" value="1"/>
</dbReference>
<dbReference type="InterPro" id="IPR013149">
    <property type="entry name" value="ADH-like_C"/>
</dbReference>
<dbReference type="InterPro" id="IPR020843">
    <property type="entry name" value="ER"/>
</dbReference>
<reference evidence="3 4" key="1">
    <citation type="journal article" date="2019" name="Sci. Rep.">
        <title>Comparative genomics of chytrid fungi reveal insights into the obligate biotrophic and pathogenic lifestyle of Synchytrium endobioticum.</title>
        <authorList>
            <person name="van de Vossenberg B.T.L.H."/>
            <person name="Warris S."/>
            <person name="Nguyen H.D.T."/>
            <person name="van Gent-Pelzer M.P.E."/>
            <person name="Joly D.L."/>
            <person name="van de Geest H.C."/>
            <person name="Bonants P.J.M."/>
            <person name="Smith D.S."/>
            <person name="Levesque C.A."/>
            <person name="van der Lee T.A.J."/>
        </authorList>
    </citation>
    <scope>NUCLEOTIDE SEQUENCE [LARGE SCALE GENOMIC DNA]</scope>
    <source>
        <strain evidence="3 4">JEL517</strain>
    </source>
</reference>
<dbReference type="SMART" id="SM00829">
    <property type="entry name" value="PKS_ER"/>
    <property type="match status" value="1"/>
</dbReference>
<sequence length="388" mass="42370">MKAYVVEKFIEVPEDLTLTETSDPECPEDGMVIEVRASGINFANLMFCQGKYQVKPKLPFIPGSDVAGIIVQIGPKCPKPFALGQRVFGSGASYCEYVALRPSQTVVFRVPGNISMAEACALPTNFPTSWIGLVNRGRLARKEVALIHSGAGGIGNSGKLRLNPIQIAKHLGAYVIATVSSDDKMEACREAGADVVLNYVADKDWPEKVKEITRNIPGRTREGADVVLDPTGLIIPSTKCTAWNGRLLVVGFTGGNIENIPTNRLLLKNITAMGVYLNGYRPNWGFADDKLEPEILADAWGGIFQMLQFGQARDGKPPHPILYSEKYHGLEDIPRAMRDVSLTRKTFGKVVVTHGPEEPEPDRGAGGWLAMMANQEEEVDDDDDDDIE</sequence>
<evidence type="ECO:0000313" key="4">
    <source>
        <dbReference type="Proteomes" id="UP000319731"/>
    </source>
</evidence>
<dbReference type="AlphaFoldDB" id="A0A507C6J9"/>
<feature type="domain" description="Enoyl reductase (ER)" evidence="2">
    <location>
        <begin position="11"/>
        <end position="352"/>
    </location>
</feature>
<comment type="caution">
    <text evidence="3">The sequence shown here is derived from an EMBL/GenBank/DDBJ whole genome shotgun (WGS) entry which is preliminary data.</text>
</comment>
<protein>
    <recommendedName>
        <fullName evidence="2">Enoyl reductase (ER) domain-containing protein</fullName>
    </recommendedName>
</protein>
<dbReference type="PANTHER" id="PTHR43677:SF4">
    <property type="entry name" value="QUINONE OXIDOREDUCTASE-LIKE PROTEIN 2"/>
    <property type="match status" value="1"/>
</dbReference>
<dbReference type="RefSeq" id="XP_031024177.1">
    <property type="nucleotide sequence ID" value="XM_031169838.1"/>
</dbReference>
<dbReference type="STRING" id="1806994.A0A507C6J9"/>
<dbReference type="Proteomes" id="UP000319731">
    <property type="component" value="Unassembled WGS sequence"/>
</dbReference>
<feature type="compositionally biased region" description="Acidic residues" evidence="1">
    <location>
        <begin position="375"/>
        <end position="388"/>
    </location>
</feature>
<dbReference type="GO" id="GO:0005739">
    <property type="term" value="C:mitochondrion"/>
    <property type="evidence" value="ECO:0007669"/>
    <property type="project" value="TreeGrafter"/>
</dbReference>
<accession>A0A507C6J9</accession>
<dbReference type="Gene3D" id="3.40.50.720">
    <property type="entry name" value="NAD(P)-binding Rossmann-like Domain"/>
    <property type="match status" value="1"/>
</dbReference>
<dbReference type="InterPro" id="IPR011032">
    <property type="entry name" value="GroES-like_sf"/>
</dbReference>
<evidence type="ECO:0000313" key="3">
    <source>
        <dbReference type="EMBL" id="TPX33105.1"/>
    </source>
</evidence>
<dbReference type="InterPro" id="IPR051397">
    <property type="entry name" value="Zn-ADH-like_protein"/>
</dbReference>
<dbReference type="PANTHER" id="PTHR43677">
    <property type="entry name" value="SHORT-CHAIN DEHYDROGENASE/REDUCTASE"/>
    <property type="match status" value="1"/>
</dbReference>
<dbReference type="OrthoDB" id="10257049at2759"/>
<dbReference type="InterPro" id="IPR013154">
    <property type="entry name" value="ADH-like_N"/>
</dbReference>
<dbReference type="GO" id="GO:0016491">
    <property type="term" value="F:oxidoreductase activity"/>
    <property type="evidence" value="ECO:0007669"/>
    <property type="project" value="InterPro"/>
</dbReference>
<feature type="region of interest" description="Disordered" evidence="1">
    <location>
        <begin position="353"/>
        <end position="388"/>
    </location>
</feature>
<gene>
    <name evidence="3" type="ORF">SmJEL517_g03910</name>
</gene>